<proteinExistence type="predicted"/>
<dbReference type="Proteomes" id="UP000221167">
    <property type="component" value="Segment"/>
</dbReference>
<dbReference type="InterPro" id="IPR029058">
    <property type="entry name" value="AB_hydrolase_fold"/>
</dbReference>
<dbReference type="GO" id="GO:0016787">
    <property type="term" value="F:hydrolase activity"/>
    <property type="evidence" value="ECO:0007669"/>
    <property type="project" value="UniProtKB-KW"/>
</dbReference>
<evidence type="ECO:0000313" key="3">
    <source>
        <dbReference type="Proteomes" id="UP000221167"/>
    </source>
</evidence>
<dbReference type="SUPFAM" id="SSF53474">
    <property type="entry name" value="alpha/beta-Hydrolases"/>
    <property type="match status" value="1"/>
</dbReference>
<dbReference type="InterPro" id="IPR050471">
    <property type="entry name" value="AB_hydrolase"/>
</dbReference>
<dbReference type="PANTHER" id="PTHR43433:SF5">
    <property type="entry name" value="AB HYDROLASE-1 DOMAIN-CONTAINING PROTEIN"/>
    <property type="match status" value="1"/>
</dbReference>
<dbReference type="InterPro" id="IPR000639">
    <property type="entry name" value="Epox_hydrolase-like"/>
</dbReference>
<dbReference type="PANTHER" id="PTHR43433">
    <property type="entry name" value="HYDROLASE, ALPHA/BETA FOLD FAMILY PROTEIN"/>
    <property type="match status" value="1"/>
</dbReference>
<dbReference type="PRINTS" id="PR00412">
    <property type="entry name" value="EPOXHYDRLASE"/>
</dbReference>
<dbReference type="RefSeq" id="YP_010062445.1">
    <property type="nucleotide sequence ID" value="NC_054794.1"/>
</dbReference>
<accession>A0A1D8EUH4</accession>
<dbReference type="GeneID" id="64946240"/>
<dbReference type="EMBL" id="KX641260">
    <property type="protein sequence ID" value="AOT24714.1"/>
    <property type="molecule type" value="Genomic_DNA"/>
</dbReference>
<name>A0A1D8EUH4_9CAUD</name>
<evidence type="ECO:0000313" key="2">
    <source>
        <dbReference type="EMBL" id="AOT24714.1"/>
    </source>
</evidence>
<dbReference type="InterPro" id="IPR000073">
    <property type="entry name" value="AB_hydrolase_1"/>
</dbReference>
<dbReference type="Gene3D" id="3.40.50.1820">
    <property type="entry name" value="alpha/beta hydrolase"/>
    <property type="match status" value="1"/>
</dbReference>
<gene>
    <name evidence="2" type="primary">58</name>
    <name evidence="2" type="ORF">PBI_STASIA_58</name>
</gene>
<evidence type="ECO:0000259" key="1">
    <source>
        <dbReference type="Pfam" id="PF00561"/>
    </source>
</evidence>
<keyword evidence="3" id="KW-1185">Reference proteome</keyword>
<organism evidence="2 3">
    <name type="scientific">Mycobacterium phage Stasia</name>
    <dbReference type="NCBI Taxonomy" id="1897548"/>
    <lineage>
        <taxon>Viruses</taxon>
        <taxon>Duplodnaviria</taxon>
        <taxon>Heunggongvirae</taxon>
        <taxon>Uroviricota</taxon>
        <taxon>Caudoviricetes</taxon>
        <taxon>Backyardiganvirus</taxon>
        <taxon>Backyardiganvirus stasia</taxon>
    </lineage>
</organism>
<reference evidence="2 3" key="1">
    <citation type="submission" date="2016-07" db="EMBL/GenBank/DDBJ databases">
        <authorList>
            <person name="Pillay S."/>
            <person name="Muniram S."/>
            <person name="Rampersadh K."/>
            <person name="Moraka N.O."/>
            <person name="Mfene A."/>
            <person name="Sigauque P.S."/>
            <person name="Komo N."/>
            <person name="Mazeka N.P."/>
            <person name="Garlena R.A."/>
            <person name="Russell D.A."/>
            <person name="Bowman C.A."/>
            <person name="Rubin E."/>
            <person name="Larsen M.H."/>
            <person name="Guerrero C.A."/>
            <person name="Jacobs-Sera D."/>
            <person name="Hatfull G.F."/>
        </authorList>
    </citation>
    <scope>NUCLEOTIDE SEQUENCE [LARGE SCALE GENOMIC DNA]</scope>
</reference>
<feature type="domain" description="AB hydrolase-1" evidence="1">
    <location>
        <begin position="28"/>
        <end position="241"/>
    </location>
</feature>
<protein>
    <submittedName>
        <fullName evidence="2">Hydrolase</fullName>
    </submittedName>
</protein>
<keyword evidence="2" id="KW-0378">Hydrolase</keyword>
<dbReference type="Pfam" id="PF00561">
    <property type="entry name" value="Abhydrolase_1"/>
    <property type="match status" value="1"/>
</dbReference>
<dbReference type="PRINTS" id="PR00111">
    <property type="entry name" value="ABHYDROLASE"/>
</dbReference>
<sequence>MKLKQQTLVLDDGFRVALTTAGHPAGIPLVFLHGLSVSAIAYEELFEELSYLGFYVIAPDAPNHGNSSSLPWGHTVEDMANVLARALTSLKLDKVVIAGHSMGGAMAVEFAALYPERVHAAVLIDAAAGKEHHEGIAIAPGRNMPTRAARFALGGLVDVLGDGYRAMRSRTHRERLSLLSTLHESVSGLRFVRAAYALTKADTVPLLEKMRANSVPTAVIHAKCDQIVPYEAGVSAAALAGGKLFTVEGFHSWLLVDPEYAASLIQHAMWDAVAS</sequence>
<dbReference type="KEGG" id="vg:64946240"/>